<evidence type="ECO:0000313" key="1">
    <source>
        <dbReference type="EMBL" id="TRZ26927.1"/>
    </source>
</evidence>
<dbReference type="EMBL" id="SWJQ01000002">
    <property type="protein sequence ID" value="TRZ26927.1"/>
    <property type="molecule type" value="Genomic_DNA"/>
</dbReference>
<protein>
    <submittedName>
        <fullName evidence="1">Uncharacterized protein</fullName>
    </submittedName>
</protein>
<dbReference type="PANTHER" id="PTHR33332">
    <property type="entry name" value="REVERSE TRANSCRIPTASE DOMAIN-CONTAINING PROTEIN"/>
    <property type="match status" value="1"/>
</dbReference>
<dbReference type="OrthoDB" id="276744at2759"/>
<keyword evidence="2" id="KW-1185">Reference proteome</keyword>
<name>A0A8K1LUU6_9PASS</name>
<reference evidence="1" key="1">
    <citation type="submission" date="2019-04" db="EMBL/GenBank/DDBJ databases">
        <title>Genome assembly of Zosterops borbonicus 15179.</title>
        <authorList>
            <person name="Leroy T."/>
            <person name="Anselmetti Y."/>
            <person name="Tilak M.-K."/>
            <person name="Nabholz B."/>
        </authorList>
    </citation>
    <scope>NUCLEOTIDE SEQUENCE</scope>
    <source>
        <strain evidence="1">HGM_15179</strain>
        <tissue evidence="1">Muscle</tissue>
    </source>
</reference>
<accession>A0A8K1LUU6</accession>
<evidence type="ECO:0000313" key="2">
    <source>
        <dbReference type="Proteomes" id="UP000796761"/>
    </source>
</evidence>
<gene>
    <name evidence="1" type="ORF">HGM15179_000168</name>
</gene>
<proteinExistence type="predicted"/>
<dbReference type="AlphaFoldDB" id="A0A8K1LUU6"/>
<comment type="caution">
    <text evidence="1">The sequence shown here is derived from an EMBL/GenBank/DDBJ whole genome shotgun (WGS) entry which is preliminary data.</text>
</comment>
<dbReference type="Proteomes" id="UP000796761">
    <property type="component" value="Unassembled WGS sequence"/>
</dbReference>
<organism evidence="1 2">
    <name type="scientific">Zosterops borbonicus</name>
    <dbReference type="NCBI Taxonomy" id="364589"/>
    <lineage>
        <taxon>Eukaryota</taxon>
        <taxon>Metazoa</taxon>
        <taxon>Chordata</taxon>
        <taxon>Craniata</taxon>
        <taxon>Vertebrata</taxon>
        <taxon>Euteleostomi</taxon>
        <taxon>Archelosauria</taxon>
        <taxon>Archosauria</taxon>
        <taxon>Dinosauria</taxon>
        <taxon>Saurischia</taxon>
        <taxon>Theropoda</taxon>
        <taxon>Coelurosauria</taxon>
        <taxon>Aves</taxon>
        <taxon>Neognathae</taxon>
        <taxon>Neoaves</taxon>
        <taxon>Telluraves</taxon>
        <taxon>Australaves</taxon>
        <taxon>Passeriformes</taxon>
        <taxon>Sylvioidea</taxon>
        <taxon>Zosteropidae</taxon>
        <taxon>Zosterops</taxon>
    </lineage>
</organism>
<sequence>MNTCKLQQIFQMPKLWKAQKEFSNIYLKDEVGKKKLLHHESQLLYRLAEEWLKSSPAERNVGMLVGSQLNMIQQCAQMARKANGILACIKNSAASRTRAGTVLMYSAPVGPHLQYHIQFGVHHYKKDTEVLEHVQGWATELVKGLEHKFCEGQMGLFSLEERRFAEELIPL</sequence>